<organism evidence="5 6">
    <name type="scientific">Nocardioides astragali</name>
    <dbReference type="NCBI Taxonomy" id="1776736"/>
    <lineage>
        <taxon>Bacteria</taxon>
        <taxon>Bacillati</taxon>
        <taxon>Actinomycetota</taxon>
        <taxon>Actinomycetes</taxon>
        <taxon>Propionibacteriales</taxon>
        <taxon>Nocardioidaceae</taxon>
        <taxon>Nocardioides</taxon>
    </lineage>
</organism>
<dbReference type="Pfam" id="PF00676">
    <property type="entry name" value="E1_dh"/>
    <property type="match status" value="1"/>
</dbReference>
<evidence type="ECO:0000256" key="1">
    <source>
        <dbReference type="ARBA" id="ARBA00001964"/>
    </source>
</evidence>
<evidence type="ECO:0000313" key="5">
    <source>
        <dbReference type="EMBL" id="MFC7362604.1"/>
    </source>
</evidence>
<protein>
    <submittedName>
        <fullName evidence="5">Pyruvate dehydrogenase (Acetyl-transferring) E1 component subunit alpha</fullName>
    </submittedName>
</protein>
<accession>A0ABW2N815</accession>
<dbReference type="InterPro" id="IPR017596">
    <property type="entry name" value="PdhA/BkdA"/>
</dbReference>
<evidence type="ECO:0000259" key="4">
    <source>
        <dbReference type="Pfam" id="PF00676"/>
    </source>
</evidence>
<dbReference type="PANTHER" id="PTHR43380:SF1">
    <property type="entry name" value="2-OXOISOVALERATE DEHYDROGENASE SUBUNIT ALPHA, MITOCHONDRIAL"/>
    <property type="match status" value="1"/>
</dbReference>
<evidence type="ECO:0000256" key="3">
    <source>
        <dbReference type="ARBA" id="ARBA00023052"/>
    </source>
</evidence>
<dbReference type="PANTHER" id="PTHR43380">
    <property type="entry name" value="2-OXOISOVALERATE DEHYDROGENASE SUBUNIT ALPHA, MITOCHONDRIAL"/>
    <property type="match status" value="1"/>
</dbReference>
<dbReference type="SUPFAM" id="SSF52518">
    <property type="entry name" value="Thiamin diphosphate-binding fold (THDP-binding)"/>
    <property type="match status" value="1"/>
</dbReference>
<evidence type="ECO:0000313" key="6">
    <source>
        <dbReference type="Proteomes" id="UP001596524"/>
    </source>
</evidence>
<dbReference type="EMBL" id="JBHTCH010000025">
    <property type="protein sequence ID" value="MFC7362604.1"/>
    <property type="molecule type" value="Genomic_DNA"/>
</dbReference>
<dbReference type="CDD" id="cd02000">
    <property type="entry name" value="TPP_E1_PDC_ADC_BCADC"/>
    <property type="match status" value="1"/>
</dbReference>
<proteinExistence type="predicted"/>
<dbReference type="Proteomes" id="UP001596524">
    <property type="component" value="Unassembled WGS sequence"/>
</dbReference>
<sequence>MTGDFDLLPADTPVQLIDPAGRPTGQKGYPLPGEAALLRAYGALIAARRLNDQAYALVRQGRLAVYPSSHGQEACQVAAAHVLEDDDWLFPTYRDTAAIVARGVDPVETLVLLKGDWHSGYDPVAAKVAPQATPLATQLPHAVGVAHAARLRGEQTVVMALCGDGGTSEGDFHEALNFAAVFRAPVVFFVQNNEYAISVPLARQTAAPSIAHKGIGYGVPGERVDGNDVAAVLAVLGAAVARARAGEGPQLVEAHTYRMQAHTNADDATRYRQDEEVAAWAGREPILRMEAYLRDNALLTDEQARVYAEAAEALAAHTRDGLNTDVAPRPDDLFDHVYACRTPQLEEQSALLADELAREEAQCTRS</sequence>
<keyword evidence="2" id="KW-0560">Oxidoreductase</keyword>
<name>A0ABW2N815_9ACTN</name>
<keyword evidence="5" id="KW-0670">Pyruvate</keyword>
<evidence type="ECO:0000256" key="2">
    <source>
        <dbReference type="ARBA" id="ARBA00023002"/>
    </source>
</evidence>
<comment type="caution">
    <text evidence="5">The sequence shown here is derived from an EMBL/GenBank/DDBJ whole genome shotgun (WGS) entry which is preliminary data.</text>
</comment>
<dbReference type="NCBIfam" id="TIGR03181">
    <property type="entry name" value="PDH_E1_alph_x"/>
    <property type="match status" value="1"/>
</dbReference>
<gene>
    <name evidence="5" type="primary">pdhA</name>
    <name evidence="5" type="ORF">ACFQO6_20210</name>
</gene>
<keyword evidence="3" id="KW-0786">Thiamine pyrophosphate</keyword>
<comment type="cofactor">
    <cofactor evidence="1">
        <name>thiamine diphosphate</name>
        <dbReference type="ChEBI" id="CHEBI:58937"/>
    </cofactor>
</comment>
<keyword evidence="6" id="KW-1185">Reference proteome</keyword>
<dbReference type="Gene3D" id="3.40.50.970">
    <property type="match status" value="1"/>
</dbReference>
<reference evidence="6" key="1">
    <citation type="journal article" date="2019" name="Int. J. Syst. Evol. Microbiol.">
        <title>The Global Catalogue of Microorganisms (GCM) 10K type strain sequencing project: providing services to taxonomists for standard genome sequencing and annotation.</title>
        <authorList>
            <consortium name="The Broad Institute Genomics Platform"/>
            <consortium name="The Broad Institute Genome Sequencing Center for Infectious Disease"/>
            <person name="Wu L."/>
            <person name="Ma J."/>
        </authorList>
    </citation>
    <scope>NUCLEOTIDE SEQUENCE [LARGE SCALE GENOMIC DNA]</scope>
    <source>
        <strain evidence="6">FCH27</strain>
    </source>
</reference>
<dbReference type="RefSeq" id="WP_255888975.1">
    <property type="nucleotide sequence ID" value="NZ_JAFMZM010000001.1"/>
</dbReference>
<dbReference type="InterPro" id="IPR001017">
    <property type="entry name" value="DH_E1"/>
</dbReference>
<dbReference type="InterPro" id="IPR029061">
    <property type="entry name" value="THDP-binding"/>
</dbReference>
<feature type="domain" description="Dehydrogenase E1 component" evidence="4">
    <location>
        <begin position="47"/>
        <end position="312"/>
    </location>
</feature>
<dbReference type="InterPro" id="IPR050771">
    <property type="entry name" value="Alpha-ketoacid_DH_E1_comp"/>
</dbReference>